<reference evidence="2 3" key="1">
    <citation type="submission" date="2020-08" db="EMBL/GenBank/DDBJ databases">
        <title>Genomic Encyclopedia of Type Strains, Phase IV (KMG-IV): sequencing the most valuable type-strain genomes for metagenomic binning, comparative biology and taxonomic classification.</title>
        <authorList>
            <person name="Goeker M."/>
        </authorList>
    </citation>
    <scope>NUCLEOTIDE SEQUENCE [LARGE SCALE GENOMIC DNA]</scope>
    <source>
        <strain evidence="2 3">DSM 21458</strain>
    </source>
</reference>
<keyword evidence="3" id="KW-1185">Reference proteome</keyword>
<evidence type="ECO:0008006" key="4">
    <source>
        <dbReference type="Google" id="ProtNLM"/>
    </source>
</evidence>
<feature type="region of interest" description="Disordered" evidence="1">
    <location>
        <begin position="230"/>
        <end position="253"/>
    </location>
</feature>
<evidence type="ECO:0000256" key="1">
    <source>
        <dbReference type="SAM" id="MobiDB-lite"/>
    </source>
</evidence>
<dbReference type="RefSeq" id="WP_183988153.1">
    <property type="nucleotide sequence ID" value="NZ_JACHHG010000011.1"/>
</dbReference>
<dbReference type="EMBL" id="JACHHG010000011">
    <property type="protein sequence ID" value="MBB6099397.1"/>
    <property type="molecule type" value="Genomic_DNA"/>
</dbReference>
<proteinExistence type="predicted"/>
<dbReference type="Pfam" id="PF11927">
    <property type="entry name" value="HODM_asu-like"/>
    <property type="match status" value="1"/>
</dbReference>
<organism evidence="2 3">
    <name type="scientific">Deinobacterium chartae</name>
    <dbReference type="NCBI Taxonomy" id="521158"/>
    <lineage>
        <taxon>Bacteria</taxon>
        <taxon>Thermotogati</taxon>
        <taxon>Deinococcota</taxon>
        <taxon>Deinococci</taxon>
        <taxon>Deinococcales</taxon>
        <taxon>Deinococcaceae</taxon>
        <taxon>Deinobacterium</taxon>
    </lineage>
</organism>
<name>A0A841I141_9DEIO</name>
<gene>
    <name evidence="2" type="ORF">HNR42_002838</name>
</gene>
<dbReference type="Proteomes" id="UP000569951">
    <property type="component" value="Unassembled WGS sequence"/>
</dbReference>
<accession>A0A841I141</accession>
<dbReference type="InterPro" id="IPR021848">
    <property type="entry name" value="HODM_asu-like"/>
</dbReference>
<comment type="caution">
    <text evidence="2">The sequence shown here is derived from an EMBL/GenBank/DDBJ whole genome shotgun (WGS) entry which is preliminary data.</text>
</comment>
<dbReference type="AlphaFoldDB" id="A0A841I141"/>
<protein>
    <recommendedName>
        <fullName evidence="4">DUF3445 domain-containing protein</fullName>
    </recommendedName>
</protein>
<evidence type="ECO:0000313" key="2">
    <source>
        <dbReference type="EMBL" id="MBB6099397.1"/>
    </source>
</evidence>
<evidence type="ECO:0000313" key="3">
    <source>
        <dbReference type="Proteomes" id="UP000569951"/>
    </source>
</evidence>
<sequence length="331" mass="36434">MPAPTTDILAAAPPRYTPFASGRYEVGPGLFQLGRQPAYGHLEDRVFVLASDYPGLLEAKLRARAQLERHYLTANLHPALRAAALTFVAARAAAEYPQVFAWDGQSLENRLLGWRGRLDPSGGALLELTRFAAPLAHLVQGLEPHDATDFLACNLPEDLVLLSRDAATGRDWLSMLHVLLPQRWDPREKIGRPFGPVHRPVAGAAPMIRAADRLMSAAVEKGPFVRFAWGLSPDPAPGQHPDDPAPDPTPAAQDPARHVWLRVERQILWGFPEHGGALFTIRPLLEPLGEVARDPQRRRLLAAALRSMSPEARAYKSVEPYLEATLLYLEG</sequence>